<dbReference type="GO" id="GO:0005525">
    <property type="term" value="F:GTP binding"/>
    <property type="evidence" value="ECO:0007669"/>
    <property type="project" value="InterPro"/>
</dbReference>
<protein>
    <submittedName>
        <fullName evidence="2">DUF697 domain-containing protein</fullName>
    </submittedName>
</protein>
<evidence type="ECO:0000259" key="1">
    <source>
        <dbReference type="Pfam" id="PF01926"/>
    </source>
</evidence>
<proteinExistence type="predicted"/>
<dbReference type="EMBL" id="SAYE01000017">
    <property type="protein sequence ID" value="TXJ48289.1"/>
    <property type="molecule type" value="Genomic_DNA"/>
</dbReference>
<reference evidence="2 3" key="1">
    <citation type="journal article" date="1992" name="Lakartidningen">
        <title>[Penicillin V and not amoxicillin is the first choice preparation in acute otitis].</title>
        <authorList>
            <person name="Kamme C."/>
            <person name="Lundgren K."/>
            <person name="Prellner K."/>
        </authorList>
    </citation>
    <scope>NUCLEOTIDE SEQUENCE [LARGE SCALE GENOMIC DNA]</scope>
    <source>
        <strain evidence="2 3">PC3939II</strain>
    </source>
</reference>
<dbReference type="AlphaFoldDB" id="A0A5C8FF67"/>
<dbReference type="InterPro" id="IPR006073">
    <property type="entry name" value="GTP-bd"/>
</dbReference>
<dbReference type="Pfam" id="PF01926">
    <property type="entry name" value="MMR_HSR1"/>
    <property type="match status" value="1"/>
</dbReference>
<feature type="domain" description="G" evidence="1">
    <location>
        <begin position="26"/>
        <end position="126"/>
    </location>
</feature>
<evidence type="ECO:0000313" key="2">
    <source>
        <dbReference type="EMBL" id="TXJ48289.1"/>
    </source>
</evidence>
<accession>A0A5C8FF67</accession>
<name>A0A5C8FF67_9SPIR</name>
<sequence length="372" mass="41501">MNADELSTKLLETFNEFQKNVKKPHVLIAGPMRVGKSSLINKIFGEEIAKAEISTPVTEDVKKHEKEDIGVILYDSPGCEIGNIERFERKVLNIKEPINLVWYCINAIANIEDNDIETIKKFIERKKEKGWDVSVVFTNCDRADEERIKNSKEAIKKHFNDIDIYITSSKSEHKIFKEELERLIKDAIGKLPDALKDAFTSAQKINLDEKWDRAHSVIVQHIAGAFSIAFIPIPFADAPLLVANQMTMISRILYIYDLDGLEATLTGSAGGGLIGSLMTSLGKFLSKSAITKVLKLIPGVKILADLISGGVATILTAGVGEAVNIACYKLYEEMLKGNDNIDFVKMFSDMVQKYAEDNVKSGKKPEDYKKPE</sequence>
<dbReference type="Gene3D" id="3.40.50.300">
    <property type="entry name" value="P-loop containing nucleotide triphosphate hydrolases"/>
    <property type="match status" value="1"/>
</dbReference>
<dbReference type="SUPFAM" id="SSF52540">
    <property type="entry name" value="P-loop containing nucleoside triphosphate hydrolases"/>
    <property type="match status" value="1"/>
</dbReference>
<dbReference type="RefSeq" id="WP_147718772.1">
    <property type="nucleotide sequence ID" value="NZ_SAYE01000017.1"/>
</dbReference>
<dbReference type="CDD" id="cd00882">
    <property type="entry name" value="Ras_like_GTPase"/>
    <property type="match status" value="1"/>
</dbReference>
<comment type="caution">
    <text evidence="2">The sequence shown here is derived from an EMBL/GenBank/DDBJ whole genome shotgun (WGS) entry which is preliminary data.</text>
</comment>
<organism evidence="2 3">
    <name type="scientific">Brachyspira aalborgi</name>
    <dbReference type="NCBI Taxonomy" id="29522"/>
    <lineage>
        <taxon>Bacteria</taxon>
        <taxon>Pseudomonadati</taxon>
        <taxon>Spirochaetota</taxon>
        <taxon>Spirochaetia</taxon>
        <taxon>Brachyspirales</taxon>
        <taxon>Brachyspiraceae</taxon>
        <taxon>Brachyspira</taxon>
    </lineage>
</organism>
<dbReference type="InterPro" id="IPR027417">
    <property type="entry name" value="P-loop_NTPase"/>
</dbReference>
<gene>
    <name evidence="2" type="ORF">EPJ84_11295</name>
</gene>
<dbReference type="Proteomes" id="UP000322307">
    <property type="component" value="Unassembled WGS sequence"/>
</dbReference>
<evidence type="ECO:0000313" key="3">
    <source>
        <dbReference type="Proteomes" id="UP000322307"/>
    </source>
</evidence>